<evidence type="ECO:0000313" key="1">
    <source>
        <dbReference type="EMBL" id="PIN23421.1"/>
    </source>
</evidence>
<keyword evidence="2" id="KW-1185">Reference proteome</keyword>
<proteinExistence type="predicted"/>
<name>A0A2G9I0X7_9LAMI</name>
<sequence>MDAGMVPLNLLETSCRTERFARFPIYGGSSPEKWLVERPKFRKFRKFPISRGMEPENAFISRNKYLRFVSRPISEGSSPVKLLF</sequence>
<dbReference type="EMBL" id="NKXS01000570">
    <property type="protein sequence ID" value="PIN23421.1"/>
    <property type="molecule type" value="Genomic_DNA"/>
</dbReference>
<dbReference type="OrthoDB" id="928113at2759"/>
<reference evidence="2" key="1">
    <citation type="journal article" date="2018" name="Gigascience">
        <title>Genome assembly of the Pink Ipe (Handroanthus impetiginosus, Bignoniaceae), a highly valued, ecologically keystone Neotropical timber forest tree.</title>
        <authorList>
            <person name="Silva-Junior O.B."/>
            <person name="Grattapaglia D."/>
            <person name="Novaes E."/>
            <person name="Collevatti R.G."/>
        </authorList>
    </citation>
    <scope>NUCLEOTIDE SEQUENCE [LARGE SCALE GENOMIC DNA]</scope>
    <source>
        <strain evidence="2">cv. UFG-1</strain>
    </source>
</reference>
<comment type="caution">
    <text evidence="1">The sequence shown here is derived from an EMBL/GenBank/DDBJ whole genome shotgun (WGS) entry which is preliminary data.</text>
</comment>
<gene>
    <name evidence="1" type="ORF">CDL12_03846</name>
</gene>
<accession>A0A2G9I0X7</accession>
<dbReference type="Proteomes" id="UP000231279">
    <property type="component" value="Unassembled WGS sequence"/>
</dbReference>
<evidence type="ECO:0000313" key="2">
    <source>
        <dbReference type="Proteomes" id="UP000231279"/>
    </source>
</evidence>
<protein>
    <submittedName>
        <fullName evidence="1">Uncharacterized protein</fullName>
    </submittedName>
</protein>
<organism evidence="1 2">
    <name type="scientific">Handroanthus impetiginosus</name>
    <dbReference type="NCBI Taxonomy" id="429701"/>
    <lineage>
        <taxon>Eukaryota</taxon>
        <taxon>Viridiplantae</taxon>
        <taxon>Streptophyta</taxon>
        <taxon>Embryophyta</taxon>
        <taxon>Tracheophyta</taxon>
        <taxon>Spermatophyta</taxon>
        <taxon>Magnoliopsida</taxon>
        <taxon>eudicotyledons</taxon>
        <taxon>Gunneridae</taxon>
        <taxon>Pentapetalae</taxon>
        <taxon>asterids</taxon>
        <taxon>lamiids</taxon>
        <taxon>Lamiales</taxon>
        <taxon>Bignoniaceae</taxon>
        <taxon>Crescentiina</taxon>
        <taxon>Tabebuia alliance</taxon>
        <taxon>Handroanthus</taxon>
    </lineage>
</organism>
<dbReference type="AlphaFoldDB" id="A0A2G9I0X7"/>